<comment type="caution">
    <text evidence="2">The sequence shown here is derived from an EMBL/GenBank/DDBJ whole genome shotgun (WGS) entry which is preliminary data.</text>
</comment>
<accession>A0ABP0PXN2</accession>
<sequence length="691" mass="78590">MLLNPEMVHDMADKGGGIIIWQDFTKLGKVSGKELNNFTDMISGMLRLRPTMSAAFVTAPILISEKISNNIRDEMRRFEDKFDAKHLANYMVTLRMELPPQAKKVPIIFQGWLLIDQSTESDNIFACSQLVQDRSLSEFQETAQYLSGLSFPEAILASLTAKAKLSSKQLCIINCTTYDCWLERACMKSDTLPGFEMKTLSFSKQAGAWKSGKHGMGNVRPYEPHMVDSMDDVKLSDFKFKLLSVELVDGTKNKFNQKYSITLPPQIRSRFSTIDVVSAESDPPDEKKVVEDAKKLSKAKGKEEKTEKTKEKNDKAANADDHKKEVREGTIQKDGLQQKEANEPKNGKKGDEEVAEVHPEMTKSQNEKTPKEPEPEKSRVAKALFHEEPEPEKKRSTKALTHEAPKKKTAPKRAKGADKETEEVEVTEEEEDEEMEEATEVPKKEPKKEKKEKKEAKDSEPAKGRMGKNEDRKRKDKKDSKKCKKVEELKEEEEEEEEEDKLQEEEAEEEEGGADAHDENDTEEDEKDDDDKEDEDSEKQKRRKCPKNQSKEGGAKKRKGALKDEEEEQKEQVSKRAKQGHKEVKGKRKHEEQPEGRKLSIAARALGLHESLGTPGSKQSAKSRKAKAKSSKAKKGEEEDEDSLDSDEEKEKPMWRTHPDRLKSIEKMTPSQLSRRRLKVKVSAEQEDADD</sequence>
<feature type="compositionally biased region" description="Basic and acidic residues" evidence="1">
    <location>
        <begin position="589"/>
        <end position="598"/>
    </location>
</feature>
<dbReference type="EMBL" id="CAXAMM010038773">
    <property type="protein sequence ID" value="CAK9080773.1"/>
    <property type="molecule type" value="Genomic_DNA"/>
</dbReference>
<feature type="compositionally biased region" description="Basic residues" evidence="1">
    <location>
        <begin position="621"/>
        <end position="633"/>
    </location>
</feature>
<feature type="compositionally biased region" description="Acidic residues" evidence="1">
    <location>
        <begin position="638"/>
        <end position="648"/>
    </location>
</feature>
<feature type="compositionally biased region" description="Basic residues" evidence="1">
    <location>
        <begin position="575"/>
        <end position="588"/>
    </location>
</feature>
<feature type="compositionally biased region" description="Basic and acidic residues" evidence="1">
    <location>
        <begin position="649"/>
        <end position="666"/>
    </location>
</feature>
<evidence type="ECO:0008006" key="4">
    <source>
        <dbReference type="Google" id="ProtNLM"/>
    </source>
</evidence>
<evidence type="ECO:0000313" key="2">
    <source>
        <dbReference type="EMBL" id="CAK9080773.1"/>
    </source>
</evidence>
<feature type="compositionally biased region" description="Acidic residues" evidence="1">
    <location>
        <begin position="489"/>
        <end position="513"/>
    </location>
</feature>
<name>A0ABP0PXN2_9DINO</name>
<keyword evidence="3" id="KW-1185">Reference proteome</keyword>
<proteinExistence type="predicted"/>
<organism evidence="2 3">
    <name type="scientific">Durusdinium trenchii</name>
    <dbReference type="NCBI Taxonomy" id="1381693"/>
    <lineage>
        <taxon>Eukaryota</taxon>
        <taxon>Sar</taxon>
        <taxon>Alveolata</taxon>
        <taxon>Dinophyceae</taxon>
        <taxon>Suessiales</taxon>
        <taxon>Symbiodiniaceae</taxon>
        <taxon>Durusdinium</taxon>
    </lineage>
</organism>
<evidence type="ECO:0000313" key="3">
    <source>
        <dbReference type="Proteomes" id="UP001642464"/>
    </source>
</evidence>
<reference evidence="2 3" key="1">
    <citation type="submission" date="2024-02" db="EMBL/GenBank/DDBJ databases">
        <authorList>
            <person name="Chen Y."/>
            <person name="Shah S."/>
            <person name="Dougan E. K."/>
            <person name="Thang M."/>
            <person name="Chan C."/>
        </authorList>
    </citation>
    <scope>NUCLEOTIDE SEQUENCE [LARGE SCALE GENOMIC DNA]</scope>
</reference>
<dbReference type="Proteomes" id="UP001642464">
    <property type="component" value="Unassembled WGS sequence"/>
</dbReference>
<feature type="compositionally biased region" description="Basic and acidic residues" evidence="1">
    <location>
        <begin position="284"/>
        <end position="406"/>
    </location>
</feature>
<gene>
    <name evidence="2" type="ORF">SCF082_LOCUS38482</name>
</gene>
<evidence type="ECO:0000256" key="1">
    <source>
        <dbReference type="SAM" id="MobiDB-lite"/>
    </source>
</evidence>
<feature type="region of interest" description="Disordered" evidence="1">
    <location>
        <begin position="278"/>
        <end position="691"/>
    </location>
</feature>
<feature type="compositionally biased region" description="Acidic residues" evidence="1">
    <location>
        <begin position="520"/>
        <end position="537"/>
    </location>
</feature>
<feature type="compositionally biased region" description="Acidic residues" evidence="1">
    <location>
        <begin position="420"/>
        <end position="439"/>
    </location>
</feature>
<feature type="compositionally biased region" description="Basic and acidic residues" evidence="1">
    <location>
        <begin position="440"/>
        <end position="479"/>
    </location>
</feature>
<protein>
    <recommendedName>
        <fullName evidence="4">FACT complex subunit</fullName>
    </recommendedName>
</protein>